<reference evidence="1 2" key="1">
    <citation type="submission" date="2018-11" db="EMBL/GenBank/DDBJ databases">
        <title>Genome sequence of strain 7197.</title>
        <authorList>
            <person name="Gao J."/>
            <person name="Sun J."/>
        </authorList>
    </citation>
    <scope>NUCLEOTIDE SEQUENCE [LARGE SCALE GENOMIC DNA]</scope>
    <source>
        <strain evidence="1 2">7197</strain>
    </source>
</reference>
<dbReference type="Proteomes" id="UP000282529">
    <property type="component" value="Unassembled WGS sequence"/>
</dbReference>
<protein>
    <submittedName>
        <fullName evidence="1">DUF3891 family protein</fullName>
    </submittedName>
</protein>
<dbReference type="InterPro" id="IPR024992">
    <property type="entry name" value="DUF3891"/>
</dbReference>
<dbReference type="Pfam" id="PF13030">
    <property type="entry name" value="DUF3891"/>
    <property type="match status" value="1"/>
</dbReference>
<accession>A0A3N9P7V5</accession>
<dbReference type="OrthoDB" id="190426at2"/>
<comment type="caution">
    <text evidence="1">The sequence shown here is derived from an EMBL/GenBank/DDBJ whole genome shotgun (WGS) entry which is preliminary data.</text>
</comment>
<proteinExistence type="predicted"/>
<name>A0A3N9P7V5_9BACL</name>
<evidence type="ECO:0000313" key="2">
    <source>
        <dbReference type="Proteomes" id="UP000282529"/>
    </source>
</evidence>
<dbReference type="AlphaFoldDB" id="A0A3N9P7V5"/>
<evidence type="ECO:0000313" key="1">
    <source>
        <dbReference type="EMBL" id="RQW12298.1"/>
    </source>
</evidence>
<organism evidence="1 2">
    <name type="scientific">Paenibacillus rhizophilus</name>
    <dbReference type="NCBI Taxonomy" id="1850366"/>
    <lineage>
        <taxon>Bacteria</taxon>
        <taxon>Bacillati</taxon>
        <taxon>Bacillota</taxon>
        <taxon>Bacilli</taxon>
        <taxon>Bacillales</taxon>
        <taxon>Paenibacillaceae</taxon>
        <taxon>Paenibacillus</taxon>
    </lineage>
</organism>
<sequence>MPRQGRRQRPGHTPGRTRCPFRLFFRHFFRASCTASSAAADSKSPRQICYNLRINAWKRNLLGGMAVICREQDEKFVMIKQHDHGRLAGEFAARFREEEVPRKRHSDEVLYAIANHDRGWVDLDETPFWNDTAKAPYSFIDFPLVPKLTFYRRGLDEIETVTLYGALLCSLHYERLIEVSGENSPELTIYLQEEEKRRSRIHRELEQSKAAIGEAELYYDSRLLQFCDDLSLFIGLHEPGTQTKDFHPWFKDGFSGTEEFDFTGGRIITAEWRGTTLLLDPYPFTESFEVTLPVRRVPRSEAASQGLAAAFSGMPDTPISVTIAEGELKRP</sequence>
<keyword evidence="2" id="KW-1185">Reference proteome</keyword>
<gene>
    <name evidence="1" type="ORF">EH198_08065</name>
</gene>
<dbReference type="EMBL" id="RQPI01000003">
    <property type="protein sequence ID" value="RQW12298.1"/>
    <property type="molecule type" value="Genomic_DNA"/>
</dbReference>